<protein>
    <submittedName>
        <fullName evidence="7">Methyl-accepting chemotaxis protein</fullName>
    </submittedName>
</protein>
<dbReference type="EMBL" id="JAQSIO010000014">
    <property type="protein sequence ID" value="MDD0817086.1"/>
    <property type="molecule type" value="Genomic_DNA"/>
</dbReference>
<dbReference type="PANTHER" id="PTHR43531">
    <property type="entry name" value="PROTEIN ICFG"/>
    <property type="match status" value="1"/>
</dbReference>
<keyword evidence="5" id="KW-0812">Transmembrane</keyword>
<keyword evidence="8" id="KW-1185">Reference proteome</keyword>
<proteinExistence type="inferred from homology"/>
<dbReference type="CDD" id="cd11386">
    <property type="entry name" value="MCP_signal"/>
    <property type="match status" value="1"/>
</dbReference>
<evidence type="ECO:0000256" key="4">
    <source>
        <dbReference type="SAM" id="MobiDB-lite"/>
    </source>
</evidence>
<evidence type="ECO:0000313" key="8">
    <source>
        <dbReference type="Proteomes" id="UP001528672"/>
    </source>
</evidence>
<dbReference type="Pfam" id="PF00015">
    <property type="entry name" value="MCPsignal"/>
    <property type="match status" value="1"/>
</dbReference>
<dbReference type="RefSeq" id="WP_273929475.1">
    <property type="nucleotide sequence ID" value="NZ_JAQSIO010000014.1"/>
</dbReference>
<comment type="similarity">
    <text evidence="2">Belongs to the methyl-accepting chemotaxis (MCP) protein family.</text>
</comment>
<evidence type="ECO:0000256" key="1">
    <source>
        <dbReference type="ARBA" id="ARBA00022481"/>
    </source>
</evidence>
<keyword evidence="1" id="KW-0488">Methylation</keyword>
<dbReference type="InterPro" id="IPR024478">
    <property type="entry name" value="HlyB_4HB_MCP"/>
</dbReference>
<dbReference type="InterPro" id="IPR004089">
    <property type="entry name" value="MCPsignal_dom"/>
</dbReference>
<evidence type="ECO:0000256" key="5">
    <source>
        <dbReference type="SAM" id="Phobius"/>
    </source>
</evidence>
<dbReference type="InterPro" id="IPR047347">
    <property type="entry name" value="YvaQ-like_sensor"/>
</dbReference>
<dbReference type="CDD" id="cd19411">
    <property type="entry name" value="MCP2201-like_sensor"/>
    <property type="match status" value="1"/>
</dbReference>
<dbReference type="InterPro" id="IPR051310">
    <property type="entry name" value="MCP_chemotaxis"/>
</dbReference>
<sequence>MSMHLVSVRAKLSAAFGGLTVLVLIVSGLAIIELQAANQAFKSYVNGINTRATLAASIQAQVDARAIAARNLVLVTKPADVEVEKAAVAKAHEQVQKNLAKLKEMVALPDVPAQAKALVDDISKIEQAYSPVALSIVQLALQNKRDEAIAKMNEECRPLLMALVGKTNAYAELTAQRSALLIKGAEEQHSNQRTWLVAACLIAVVAAVVAGMLIVRSLTRALGAEPGVLGQAAEKVAGGDLSPVLGADSAPAGSVLASLGTMQQSLVRIVGQVRGAADSIATGTSEISVGNADLSQRTENQASALEETAATMEQFGTTVRHNADNARLANQLALNASEVASKGGTVVAQVVETMKGINDSSKKIGDIIGVIDGIAFQTNILALNAAVEAARAGEQGRGFAVVASEVRSLAGRSAEAAKEIKSLIGASVDQVEQGTVLVDQAGQTMEEVVAAITRVSDIVGEISSASSEQSSGVTQIGEAINQLDQTTQQNAALVEESAAAAQSLEHQSAQLVTAMAVFKLSGEAHRSAQAQPKKPLPRPHVFKAAAKPKSSLKSAKAAPELPLAKPPASALTSSAKAGAEDQWESF</sequence>
<evidence type="ECO:0000259" key="6">
    <source>
        <dbReference type="PROSITE" id="PS50111"/>
    </source>
</evidence>
<organism evidence="7 8">
    <name type="scientific">Curvibacter microcysteis</name>
    <dbReference type="NCBI Taxonomy" id="3026419"/>
    <lineage>
        <taxon>Bacteria</taxon>
        <taxon>Pseudomonadati</taxon>
        <taxon>Pseudomonadota</taxon>
        <taxon>Betaproteobacteria</taxon>
        <taxon>Burkholderiales</taxon>
        <taxon>Comamonadaceae</taxon>
        <taxon>Curvibacter</taxon>
    </lineage>
</organism>
<accession>A0ABT5ML23</accession>
<keyword evidence="3" id="KW-0807">Transducer</keyword>
<dbReference type="Proteomes" id="UP001528672">
    <property type="component" value="Unassembled WGS sequence"/>
</dbReference>
<dbReference type="Gene3D" id="1.10.287.950">
    <property type="entry name" value="Methyl-accepting chemotaxis protein"/>
    <property type="match status" value="1"/>
</dbReference>
<feature type="transmembrane region" description="Helical" evidence="5">
    <location>
        <begin position="195"/>
        <end position="215"/>
    </location>
</feature>
<dbReference type="InterPro" id="IPR004090">
    <property type="entry name" value="Chemotax_Me-accpt_rcpt"/>
</dbReference>
<feature type="region of interest" description="Disordered" evidence="4">
    <location>
        <begin position="545"/>
        <end position="586"/>
    </location>
</feature>
<evidence type="ECO:0000313" key="7">
    <source>
        <dbReference type="EMBL" id="MDD0817086.1"/>
    </source>
</evidence>
<evidence type="ECO:0000256" key="2">
    <source>
        <dbReference type="ARBA" id="ARBA00029447"/>
    </source>
</evidence>
<reference evidence="7 8" key="1">
    <citation type="submission" date="2023-02" db="EMBL/GenBank/DDBJ databases">
        <title>Bacterial whole genome sequence for Curvibacter sp. HBC28.</title>
        <authorList>
            <person name="Le V."/>
            <person name="Ko S.-R."/>
            <person name="Ahn C.-Y."/>
            <person name="Oh H.-M."/>
        </authorList>
    </citation>
    <scope>NUCLEOTIDE SEQUENCE [LARGE SCALE GENOMIC DNA]</scope>
    <source>
        <strain evidence="7 8">HBC28</strain>
    </source>
</reference>
<dbReference type="SMART" id="SM00283">
    <property type="entry name" value="MA"/>
    <property type="match status" value="1"/>
</dbReference>
<dbReference type="Pfam" id="PF12729">
    <property type="entry name" value="4HB_MCP_1"/>
    <property type="match status" value="1"/>
</dbReference>
<comment type="caution">
    <text evidence="7">The sequence shown here is derived from an EMBL/GenBank/DDBJ whole genome shotgun (WGS) entry which is preliminary data.</text>
</comment>
<gene>
    <name evidence="7" type="ORF">PSQ39_20805</name>
</gene>
<feature type="compositionally biased region" description="Low complexity" evidence="4">
    <location>
        <begin position="545"/>
        <end position="577"/>
    </location>
</feature>
<dbReference type="SUPFAM" id="SSF58104">
    <property type="entry name" value="Methyl-accepting chemotaxis protein (MCP) signaling domain"/>
    <property type="match status" value="1"/>
</dbReference>
<dbReference type="PROSITE" id="PS50111">
    <property type="entry name" value="CHEMOTAXIS_TRANSDUC_2"/>
    <property type="match status" value="1"/>
</dbReference>
<feature type="domain" description="Methyl-accepting transducer" evidence="6">
    <location>
        <begin position="276"/>
        <end position="505"/>
    </location>
</feature>
<dbReference type="PANTHER" id="PTHR43531:SF14">
    <property type="entry name" value="METHYL-ACCEPTING CHEMOTAXIS PROTEIN I-RELATED"/>
    <property type="match status" value="1"/>
</dbReference>
<name>A0ABT5ML23_9BURK</name>
<dbReference type="PRINTS" id="PR00260">
    <property type="entry name" value="CHEMTRNSDUCR"/>
</dbReference>
<keyword evidence="5" id="KW-0472">Membrane</keyword>
<evidence type="ECO:0000256" key="3">
    <source>
        <dbReference type="PROSITE-ProRule" id="PRU00284"/>
    </source>
</evidence>
<keyword evidence="5" id="KW-1133">Transmembrane helix</keyword>